<comment type="caution">
    <text evidence="2">The sequence shown here is derived from an EMBL/GenBank/DDBJ whole genome shotgun (WGS) entry which is preliminary data.</text>
</comment>
<accession>A0A2C5ZSF0</accession>
<gene>
    <name evidence="2" type="ORF">CDD82_4846</name>
</gene>
<name>A0A2C5ZSF0_9HYPO</name>
<protein>
    <submittedName>
        <fullName evidence="2">Uncharacterized protein</fullName>
    </submittedName>
</protein>
<evidence type="ECO:0000256" key="1">
    <source>
        <dbReference type="SAM" id="MobiDB-lite"/>
    </source>
</evidence>
<dbReference type="AlphaFoldDB" id="A0A2C5ZSF0"/>
<feature type="compositionally biased region" description="Polar residues" evidence="1">
    <location>
        <begin position="25"/>
        <end position="43"/>
    </location>
</feature>
<keyword evidence="3" id="KW-1185">Reference proteome</keyword>
<feature type="region of interest" description="Disordered" evidence="1">
    <location>
        <begin position="1"/>
        <end position="68"/>
    </location>
</feature>
<evidence type="ECO:0000313" key="3">
    <source>
        <dbReference type="Proteomes" id="UP000224854"/>
    </source>
</evidence>
<sequence length="154" mass="16324">MSGPGGGEEEGRINDRTEAKRIDTSVGNTSPKMAKQQHGQGKVTSIGGRDDTLGQARQLEEKNGPWHSAHETWQWHAKGAGGHVQGHVQGHLHCAATLCSGGRGNMLRTSPSGEALAQWTLEQWAPISHSAAMGEKQLAGRGGWVALQSPGHAR</sequence>
<feature type="compositionally biased region" description="Basic and acidic residues" evidence="1">
    <location>
        <begin position="48"/>
        <end position="68"/>
    </location>
</feature>
<proteinExistence type="predicted"/>
<feature type="compositionally biased region" description="Basic and acidic residues" evidence="1">
    <location>
        <begin position="9"/>
        <end position="23"/>
    </location>
</feature>
<dbReference type="Proteomes" id="UP000224854">
    <property type="component" value="Unassembled WGS sequence"/>
</dbReference>
<organism evidence="2 3">
    <name type="scientific">Ophiocordyceps australis</name>
    <dbReference type="NCBI Taxonomy" id="1399860"/>
    <lineage>
        <taxon>Eukaryota</taxon>
        <taxon>Fungi</taxon>
        <taxon>Dikarya</taxon>
        <taxon>Ascomycota</taxon>
        <taxon>Pezizomycotina</taxon>
        <taxon>Sordariomycetes</taxon>
        <taxon>Hypocreomycetidae</taxon>
        <taxon>Hypocreales</taxon>
        <taxon>Ophiocordycipitaceae</taxon>
        <taxon>Ophiocordyceps</taxon>
    </lineage>
</organism>
<evidence type="ECO:0000313" key="2">
    <source>
        <dbReference type="EMBL" id="PHH82772.1"/>
    </source>
</evidence>
<dbReference type="EMBL" id="NJEU01000042">
    <property type="protein sequence ID" value="PHH82772.1"/>
    <property type="molecule type" value="Genomic_DNA"/>
</dbReference>
<reference evidence="2 3" key="1">
    <citation type="submission" date="2017-06" db="EMBL/GenBank/DDBJ databases">
        <title>Ant-infecting Ophiocordyceps genomes reveal a high diversity of potential behavioral manipulation genes and a possible major role for enterotoxins.</title>
        <authorList>
            <person name="De Bekker C."/>
            <person name="Evans H.C."/>
            <person name="Brachmann A."/>
            <person name="Hughes D.P."/>
        </authorList>
    </citation>
    <scope>NUCLEOTIDE SEQUENCE [LARGE SCALE GENOMIC DNA]</scope>
    <source>
        <strain evidence="2 3">1348a</strain>
    </source>
</reference>